<feature type="region of interest" description="Disordered" evidence="20">
    <location>
        <begin position="1"/>
        <end position="219"/>
    </location>
</feature>
<evidence type="ECO:0000256" key="17">
    <source>
        <dbReference type="ARBA" id="ARBA00031040"/>
    </source>
</evidence>
<dbReference type="GO" id="GO:0008270">
    <property type="term" value="F:zinc ion binding"/>
    <property type="evidence" value="ECO:0007669"/>
    <property type="project" value="InterPro"/>
</dbReference>
<comment type="cofactor">
    <cofactor evidence="1 18">
        <name>Zn(2+)</name>
        <dbReference type="ChEBI" id="CHEBI:29105"/>
    </cofactor>
</comment>
<feature type="compositionally biased region" description="Basic and acidic residues" evidence="20">
    <location>
        <begin position="30"/>
        <end position="42"/>
    </location>
</feature>
<dbReference type="Pfam" id="PF02965">
    <property type="entry name" value="Met_synt_B12"/>
    <property type="match status" value="1"/>
</dbReference>
<feature type="domain" description="Pterin-binding" evidence="22">
    <location>
        <begin position="647"/>
        <end position="908"/>
    </location>
</feature>
<keyword evidence="7" id="KW-0028">Amino-acid biosynthesis</keyword>
<dbReference type="InterPro" id="IPR000489">
    <property type="entry name" value="Pterin-binding_dom"/>
</dbReference>
<dbReference type="InterPro" id="IPR011822">
    <property type="entry name" value="MetH"/>
</dbReference>
<dbReference type="PANTHER" id="PTHR45833:SF1">
    <property type="entry name" value="METHIONINE SYNTHASE"/>
    <property type="match status" value="1"/>
</dbReference>
<feature type="binding site" evidence="18">
    <location>
        <position position="601"/>
    </location>
    <ligand>
        <name>Zn(2+)</name>
        <dbReference type="ChEBI" id="CHEBI:29105"/>
    </ligand>
</feature>
<evidence type="ECO:0000256" key="16">
    <source>
        <dbReference type="ARBA" id="ARBA00030163"/>
    </source>
</evidence>
<evidence type="ECO:0000259" key="24">
    <source>
        <dbReference type="PROSITE" id="PS51332"/>
    </source>
</evidence>
<evidence type="ECO:0000259" key="23">
    <source>
        <dbReference type="PROSITE" id="PS50974"/>
    </source>
</evidence>
<feature type="domain" description="Hcy-binding" evidence="21">
    <location>
        <begin position="307"/>
        <end position="615"/>
    </location>
</feature>
<evidence type="ECO:0000256" key="19">
    <source>
        <dbReference type="PROSITE-ProRule" id="PRU00346"/>
    </source>
</evidence>
<dbReference type="SMART" id="SM01018">
    <property type="entry name" value="B12-binding_2"/>
    <property type="match status" value="1"/>
</dbReference>
<comment type="cofactor">
    <cofactor evidence="2">
        <name>methylcob(III)alamin</name>
        <dbReference type="ChEBI" id="CHEBI:28115"/>
    </cofactor>
</comment>
<dbReference type="Gene3D" id="1.10.288.10">
    <property type="entry name" value="Cobalamin-dependent Methionine Synthase, domain 2"/>
    <property type="match status" value="1"/>
</dbReference>
<evidence type="ECO:0000259" key="25">
    <source>
        <dbReference type="PROSITE" id="PS51337"/>
    </source>
</evidence>
<keyword evidence="15" id="KW-0170">Cobalt</keyword>
<dbReference type="GO" id="GO:0031419">
    <property type="term" value="F:cobalamin binding"/>
    <property type="evidence" value="ECO:0007669"/>
    <property type="project" value="UniProtKB-KW"/>
</dbReference>
<evidence type="ECO:0000256" key="4">
    <source>
        <dbReference type="ARBA" id="ARBA00010398"/>
    </source>
</evidence>
<dbReference type="FunFam" id="3.20.20.20:FF:000002">
    <property type="entry name" value="Methionine synthase"/>
    <property type="match status" value="1"/>
</dbReference>
<keyword evidence="13 18" id="KW-0862">Zinc</keyword>
<evidence type="ECO:0000256" key="11">
    <source>
        <dbReference type="ARBA" id="ARBA00022723"/>
    </source>
</evidence>
<feature type="binding site" evidence="18">
    <location>
        <position position="600"/>
    </location>
    <ligand>
        <name>Zn(2+)</name>
        <dbReference type="ChEBI" id="CHEBI:29105"/>
    </ligand>
</feature>
<dbReference type="InterPro" id="IPR036589">
    <property type="entry name" value="HCY_dom_sf"/>
</dbReference>
<evidence type="ECO:0000313" key="27">
    <source>
        <dbReference type="Proteomes" id="UP000541610"/>
    </source>
</evidence>
<dbReference type="UniPathway" id="UPA00051">
    <property type="reaction ID" value="UER00081"/>
</dbReference>
<evidence type="ECO:0000256" key="1">
    <source>
        <dbReference type="ARBA" id="ARBA00001947"/>
    </source>
</evidence>
<dbReference type="NCBIfam" id="NF007024">
    <property type="entry name" value="PRK09490.1"/>
    <property type="match status" value="1"/>
</dbReference>
<feature type="compositionally biased region" description="Basic and acidic residues" evidence="20">
    <location>
        <begin position="57"/>
        <end position="79"/>
    </location>
</feature>
<dbReference type="PANTHER" id="PTHR45833">
    <property type="entry name" value="METHIONINE SYNTHASE"/>
    <property type="match status" value="1"/>
</dbReference>
<evidence type="ECO:0000256" key="2">
    <source>
        <dbReference type="ARBA" id="ARBA00001956"/>
    </source>
</evidence>
<keyword evidence="12" id="KW-0677">Repeat</keyword>
<keyword evidence="10" id="KW-0949">S-adenosyl-L-methionine</keyword>
<feature type="compositionally biased region" description="Basic residues" evidence="20">
    <location>
        <begin position="113"/>
        <end position="123"/>
    </location>
</feature>
<dbReference type="GO" id="GO:0032259">
    <property type="term" value="P:methylation"/>
    <property type="evidence" value="ECO:0007669"/>
    <property type="project" value="UniProtKB-KW"/>
</dbReference>
<feature type="compositionally biased region" description="Basic residues" evidence="20">
    <location>
        <begin position="80"/>
        <end position="90"/>
    </location>
</feature>
<dbReference type="PROSITE" id="PS50974">
    <property type="entry name" value="ADOMET_ACTIVATION"/>
    <property type="match status" value="1"/>
</dbReference>
<dbReference type="PROSITE" id="PS50970">
    <property type="entry name" value="HCY"/>
    <property type="match status" value="1"/>
</dbReference>
<evidence type="ECO:0000256" key="3">
    <source>
        <dbReference type="ARBA" id="ARBA00005178"/>
    </source>
</evidence>
<dbReference type="Gene3D" id="3.20.20.330">
    <property type="entry name" value="Homocysteine-binding-like domain"/>
    <property type="match status" value="1"/>
</dbReference>
<dbReference type="Pfam" id="PF02607">
    <property type="entry name" value="B12-binding_2"/>
    <property type="match status" value="1"/>
</dbReference>
<gene>
    <name evidence="26" type="ORF">FOZ60_004868</name>
</gene>
<dbReference type="FunFam" id="1.10.1240.10:FF:000001">
    <property type="entry name" value="Methionine synthase"/>
    <property type="match status" value="1"/>
</dbReference>
<evidence type="ECO:0000256" key="14">
    <source>
        <dbReference type="ARBA" id="ARBA00023167"/>
    </source>
</evidence>
<evidence type="ECO:0000256" key="5">
    <source>
        <dbReference type="ARBA" id="ARBA00012032"/>
    </source>
</evidence>
<protein>
    <recommendedName>
        <fullName evidence="5">methionine synthase</fullName>
        <ecNumber evidence="5">2.1.1.13</ecNumber>
    </recommendedName>
    <alternativeName>
        <fullName evidence="17">5-methyltetrahydrofolate--homocysteine methyltransferase</fullName>
    </alternativeName>
    <alternativeName>
        <fullName evidence="16">Vitamin-B12 dependent methionine synthase</fullName>
    </alternativeName>
</protein>
<dbReference type="Gene3D" id="3.10.196.10">
    <property type="entry name" value="Vitamin B12-dependent methionine synthase, activation domain"/>
    <property type="match status" value="1"/>
</dbReference>
<comment type="pathway">
    <text evidence="3">Amino-acid biosynthesis; L-methionine biosynthesis via de novo pathway; L-methionine from L-homocysteine (MetH route): step 1/1.</text>
</comment>
<evidence type="ECO:0000256" key="8">
    <source>
        <dbReference type="ARBA" id="ARBA00022628"/>
    </source>
</evidence>
<dbReference type="InterPro" id="IPR006158">
    <property type="entry name" value="Cobalamin-bd"/>
</dbReference>
<evidence type="ECO:0000256" key="13">
    <source>
        <dbReference type="ARBA" id="ARBA00022833"/>
    </source>
</evidence>
<dbReference type="InterPro" id="IPR036594">
    <property type="entry name" value="Meth_synthase_dom"/>
</dbReference>
<dbReference type="FunFam" id="3.20.20.330:FF:000001">
    <property type="entry name" value="Methionine synthase"/>
    <property type="match status" value="1"/>
</dbReference>
<comment type="similarity">
    <text evidence="4">Belongs to the vitamin-B12 dependent methionine synthase family.</text>
</comment>
<evidence type="ECO:0000256" key="18">
    <source>
        <dbReference type="PROSITE-ProRule" id="PRU00333"/>
    </source>
</evidence>
<dbReference type="Gene3D" id="1.10.1240.10">
    <property type="entry name" value="Methionine synthase domain"/>
    <property type="match status" value="1"/>
</dbReference>
<dbReference type="Gene3D" id="3.20.20.20">
    <property type="entry name" value="Dihydropteroate synthase-like"/>
    <property type="match status" value="1"/>
</dbReference>
<dbReference type="InterPro" id="IPR037010">
    <property type="entry name" value="VitB12-dep_Met_synth_activ_sf"/>
</dbReference>
<keyword evidence="8" id="KW-0846">Cobalamin</keyword>
<dbReference type="GO" id="GO:0005829">
    <property type="term" value="C:cytosol"/>
    <property type="evidence" value="ECO:0007669"/>
    <property type="project" value="TreeGrafter"/>
</dbReference>
<dbReference type="InterPro" id="IPR011005">
    <property type="entry name" value="Dihydropteroate_synth-like_sf"/>
</dbReference>
<dbReference type="PROSITE" id="PS51337">
    <property type="entry name" value="B12_BINDING_NTER"/>
    <property type="match status" value="1"/>
</dbReference>
<dbReference type="GO" id="GO:0008705">
    <property type="term" value="F:methionine synthase activity"/>
    <property type="evidence" value="ECO:0007669"/>
    <property type="project" value="UniProtKB-EC"/>
</dbReference>
<proteinExistence type="inferred from homology"/>
<sequence>MVRDRIHRKIEQDKERGKGGLQRPFLNRHSNPEIETKRRERLGLPSIEEEDAMLAKQKAEQEAKERERKEAREQREAAARRSRSGSRRRSRSPDDRSPRERKRRRSRSESGRRSRSGSRRRSVSRSGGRRSDRSLSRRRSPREGRGDDRGRSPLSVDRESPKPRSPRAEDSPAKNGKAPPSDGGDVEPMSPPKKSRERSASPVDERRSIRRRSVSRSGDRRRMIVPAVVRVVTVVPARHLAIALVVRGGTEVFRYVTISAADVVGVLLEGTALVESVLASVGLSTMGDAPVPIASHADHPGGESESTGYLRKLFSERIVFLDGGMGTRIQAERLQEEDFRGEILKDHSKELKGDNDLLCLTRPDLVVKIHKEYLHAGADLIETNTFNGTTISQAEYQCESLVRDLNYQAAKLAKQACQEVEAETGQRRLVAGAIGPTSRTLSVSPSVEDSSYRNVTWNELVKSYYEQVEALIAGGSDVLLVETIFDTLNAKAALFAIDGYYEDHPQEPRLPTIISATIVDQSGRTLSGQTIDAFSSFCYGASQMRPFFETLAKLAPVYVHVYPNAGLPNAMGGYDETPESFGESLVLYAQDHLLNMVGGCCGTFPAHIEAVHERLKGFPPRPLHVRQDSVMRLSGLEPLYLTPELGFVNVGERCNLMGSLRFKKMVEQSRWDDALEVAKEQVENGAQVLDFNFDADLIDGQLAMGRFMRSCVTEPAIARVPFMIDSSKFKVIEEGLQAVQGRCIVNSLSLKVGEEDFIFHAKLVRKYGAALVCMAFDEEGQAATFDDKIRICERTYDILTTKCGYMGHDIIFDCNILTIATGMEEHNNYGKDFIDAVEVVRRKCPGCYTSGGLSNLSFSFRGLNELREAMHSVFLYHAIPKGLTMAIVNAGALPIYTDIPDDMRQLLEDVVMNVAPEATEKLLEFASELKEKKAQKGGAGGAAKAVEEWRTQGVEKRLEHSLVKGIDKFIVDDVQECLDDLQLKPLEVIEGPLMAGMSVVGDLFGSGKMFLPQVIKSARVMKKAVAHLVPIMEIENRRKALEEGLDPDRPNWAGTVLLATVKGDVHDIGKNIVGVVLGCNNFRKAKEEEADVIGLSGLITPSLDEMVFVAQQMRKEGMHVPLLIGGATTSRKHTAVKIWPQYEASERVESTGAVPVGGVVHVLDASRSVVVVNSLIQSAEKRIEYMEDIKEEYDALREDYYSTLVDKRWLSLDEARKMRYTIDFAKYPPPPAPERLGNKYLDAYPLDELVNYIDWTPFFQVYQLRGRYPNKDYPKIFNDKRVGEEAKKLFDDAQELLATVVREKWITATAVVGVYRAFSSGDDIKVLSPDDSGEVIETFYGMRQQLDTEQDQTFALGDFVAPESSGLPDHIALFCCQAGVGVEERKKEYDASHDIDKSIMLEALADRLAEAFAELIHHKIRTDPDFWGYVPEENLSLSDMLKVKYVGIRPAPGYPTQPDHREKDTLWRLLDAENLSGGKMVLTESLMMMPAASVCALCFAHEKAKYFAVGQINKDQVADYSARRGCTVEDSERWLGSSTLGYEPPSQ</sequence>
<evidence type="ECO:0000256" key="6">
    <source>
        <dbReference type="ARBA" id="ARBA00022603"/>
    </source>
</evidence>
<dbReference type="InterPro" id="IPR003726">
    <property type="entry name" value="HCY_dom"/>
</dbReference>
<evidence type="ECO:0000256" key="9">
    <source>
        <dbReference type="ARBA" id="ARBA00022679"/>
    </source>
</evidence>
<keyword evidence="11 18" id="KW-0479">Metal-binding</keyword>
<comment type="caution">
    <text evidence="26">The sequence shown here is derived from an EMBL/GenBank/DDBJ whole genome shotgun (WGS) entry which is preliminary data.</text>
</comment>
<dbReference type="InterPro" id="IPR036724">
    <property type="entry name" value="Cobalamin-bd_sf"/>
</dbReference>
<evidence type="ECO:0000313" key="26">
    <source>
        <dbReference type="EMBL" id="KAF4695377.1"/>
    </source>
</evidence>
<dbReference type="PROSITE" id="PS50972">
    <property type="entry name" value="PTERIN_BINDING"/>
    <property type="match status" value="1"/>
</dbReference>
<dbReference type="Pfam" id="PF02574">
    <property type="entry name" value="S-methyl_trans"/>
    <property type="match status" value="1"/>
</dbReference>
<evidence type="ECO:0000259" key="22">
    <source>
        <dbReference type="PROSITE" id="PS50972"/>
    </source>
</evidence>
<feature type="binding site" evidence="18">
    <location>
        <position position="538"/>
    </location>
    <ligand>
        <name>Zn(2+)</name>
        <dbReference type="ChEBI" id="CHEBI:29105"/>
    </ligand>
</feature>
<dbReference type="Proteomes" id="UP000541610">
    <property type="component" value="Unassembled WGS sequence"/>
</dbReference>
<dbReference type="SUPFAM" id="SSF47644">
    <property type="entry name" value="Methionine synthase domain"/>
    <property type="match status" value="1"/>
</dbReference>
<dbReference type="SUPFAM" id="SSF82282">
    <property type="entry name" value="Homocysteine S-methyltransferase"/>
    <property type="match status" value="1"/>
</dbReference>
<evidence type="ECO:0000256" key="20">
    <source>
        <dbReference type="SAM" id="MobiDB-lite"/>
    </source>
</evidence>
<dbReference type="PROSITE" id="PS51332">
    <property type="entry name" value="B12_BINDING"/>
    <property type="match status" value="1"/>
</dbReference>
<feature type="domain" description="B12-binding N-terminal" evidence="25">
    <location>
        <begin position="945"/>
        <end position="1040"/>
    </location>
</feature>
<feature type="compositionally biased region" description="Basic and acidic residues" evidence="20">
    <location>
        <begin position="197"/>
        <end position="207"/>
    </location>
</feature>
<evidence type="ECO:0000256" key="7">
    <source>
        <dbReference type="ARBA" id="ARBA00022605"/>
    </source>
</evidence>
<feature type="domain" description="AdoMet activation" evidence="23">
    <location>
        <begin position="1203"/>
        <end position="1545"/>
    </location>
</feature>
<accession>A0A7J6PHH6</accession>
<evidence type="ECO:0000256" key="10">
    <source>
        <dbReference type="ARBA" id="ARBA00022691"/>
    </source>
</evidence>
<dbReference type="InterPro" id="IPR003759">
    <property type="entry name" value="Cbl-bd_cap"/>
</dbReference>
<dbReference type="GO" id="GO:0050667">
    <property type="term" value="P:homocysteine metabolic process"/>
    <property type="evidence" value="ECO:0007669"/>
    <property type="project" value="TreeGrafter"/>
</dbReference>
<evidence type="ECO:0000259" key="21">
    <source>
        <dbReference type="PROSITE" id="PS50970"/>
    </source>
</evidence>
<dbReference type="InterPro" id="IPR050554">
    <property type="entry name" value="Met_Synthase/Corrinoid"/>
</dbReference>
<keyword evidence="14" id="KW-0486">Methionine biosynthesis</keyword>
<evidence type="ECO:0000256" key="15">
    <source>
        <dbReference type="ARBA" id="ARBA00023285"/>
    </source>
</evidence>
<dbReference type="EC" id="2.1.1.13" evidence="5"/>
<dbReference type="OrthoDB" id="446484at2759"/>
<dbReference type="NCBIfam" id="TIGR02082">
    <property type="entry name" value="metH"/>
    <property type="match status" value="1"/>
</dbReference>
<feature type="compositionally biased region" description="Basic and acidic residues" evidence="20">
    <location>
        <begin position="129"/>
        <end position="172"/>
    </location>
</feature>
<dbReference type="SUPFAM" id="SSF51717">
    <property type="entry name" value="Dihydropteroate synthetase-like"/>
    <property type="match status" value="1"/>
</dbReference>
<dbReference type="InterPro" id="IPR004223">
    <property type="entry name" value="VitB12-dep_Met_synth_activ_dom"/>
</dbReference>
<feature type="compositionally biased region" description="Basic and acidic residues" evidence="20">
    <location>
        <begin position="1"/>
        <end position="18"/>
    </location>
</feature>
<feature type="domain" description="B12-binding" evidence="24">
    <location>
        <begin position="1083"/>
        <end position="1170"/>
    </location>
</feature>
<organism evidence="26 27">
    <name type="scientific">Perkinsus olseni</name>
    <name type="common">Perkinsus atlanticus</name>
    <dbReference type="NCBI Taxonomy" id="32597"/>
    <lineage>
        <taxon>Eukaryota</taxon>
        <taxon>Sar</taxon>
        <taxon>Alveolata</taxon>
        <taxon>Perkinsozoa</taxon>
        <taxon>Perkinsea</taxon>
        <taxon>Perkinsida</taxon>
        <taxon>Perkinsidae</taxon>
        <taxon>Perkinsus</taxon>
    </lineage>
</organism>
<keyword evidence="9 19" id="KW-0808">Transferase</keyword>
<dbReference type="GO" id="GO:0046653">
    <property type="term" value="P:tetrahydrofolate metabolic process"/>
    <property type="evidence" value="ECO:0007669"/>
    <property type="project" value="TreeGrafter"/>
</dbReference>
<reference evidence="26 27" key="1">
    <citation type="submission" date="2020-04" db="EMBL/GenBank/DDBJ databases">
        <title>Perkinsus olseni comparative genomics.</title>
        <authorList>
            <person name="Bogema D.R."/>
        </authorList>
    </citation>
    <scope>NUCLEOTIDE SEQUENCE [LARGE SCALE GENOMIC DNA]</scope>
    <source>
        <strain evidence="26">00978-12</strain>
    </source>
</reference>
<dbReference type="EMBL" id="JABANP010000021">
    <property type="protein sequence ID" value="KAF4695377.1"/>
    <property type="molecule type" value="Genomic_DNA"/>
</dbReference>
<evidence type="ECO:0000256" key="12">
    <source>
        <dbReference type="ARBA" id="ARBA00022737"/>
    </source>
</evidence>
<keyword evidence="6 19" id="KW-0489">Methyltransferase</keyword>
<name>A0A7J6PHH6_PEROL</name>
<dbReference type="SUPFAM" id="SSF52242">
    <property type="entry name" value="Cobalamin (vitamin B12)-binding domain"/>
    <property type="match status" value="1"/>
</dbReference>
<dbReference type="Gene3D" id="3.40.50.280">
    <property type="entry name" value="Cobalamin-binding domain"/>
    <property type="match status" value="1"/>
</dbReference>
<dbReference type="Pfam" id="PF00809">
    <property type="entry name" value="Pterin_bind"/>
    <property type="match status" value="1"/>
</dbReference>
<dbReference type="SUPFAM" id="SSF56507">
    <property type="entry name" value="Methionine synthase activation domain-like"/>
    <property type="match status" value="1"/>
</dbReference>